<feature type="transmembrane region" description="Helical" evidence="7">
    <location>
        <begin position="397"/>
        <end position="423"/>
    </location>
</feature>
<gene>
    <name evidence="8" type="ORF">Cni_G23351</name>
</gene>
<evidence type="ECO:0000256" key="1">
    <source>
        <dbReference type="ARBA" id="ARBA00004141"/>
    </source>
</evidence>
<accession>A0AAQ3QJ39</accession>
<feature type="transmembrane region" description="Helical" evidence="7">
    <location>
        <begin position="444"/>
        <end position="465"/>
    </location>
</feature>
<dbReference type="GO" id="GO:0022857">
    <property type="term" value="F:transmembrane transporter activity"/>
    <property type="evidence" value="ECO:0007669"/>
    <property type="project" value="InterPro"/>
</dbReference>
<evidence type="ECO:0000256" key="5">
    <source>
        <dbReference type="ARBA" id="ARBA00023136"/>
    </source>
</evidence>
<comment type="similarity">
    <text evidence="2">Belongs to the major facilitator superfamily. Proton-dependent oligopeptide transporter (POT/PTR) (TC 2.A.17) family.</text>
</comment>
<dbReference type="Gene3D" id="1.20.1250.20">
    <property type="entry name" value="MFS general substrate transporter like domains"/>
    <property type="match status" value="1"/>
</dbReference>
<name>A0AAQ3QJ39_9LILI</name>
<evidence type="ECO:0000256" key="6">
    <source>
        <dbReference type="SAM" id="MobiDB-lite"/>
    </source>
</evidence>
<feature type="transmembrane region" description="Helical" evidence="7">
    <location>
        <begin position="796"/>
        <end position="814"/>
    </location>
</feature>
<evidence type="ECO:0000256" key="7">
    <source>
        <dbReference type="SAM" id="Phobius"/>
    </source>
</evidence>
<dbReference type="CDD" id="cd17416">
    <property type="entry name" value="MFS_NPF1_2"/>
    <property type="match status" value="1"/>
</dbReference>
<feature type="transmembrane region" description="Helical" evidence="7">
    <location>
        <begin position="671"/>
        <end position="688"/>
    </location>
</feature>
<feature type="transmembrane region" description="Helical" evidence="7">
    <location>
        <begin position="477"/>
        <end position="497"/>
    </location>
</feature>
<keyword evidence="4 7" id="KW-1133">Transmembrane helix</keyword>
<sequence length="844" mass="93566">MVEHGTSHGMIDVYVEAIKEREAVEHAVTESDDYDYLPKTDGSESMADDDNATDIDDDDFVQEGEQHEGQQQQGVQEEDEAGSSYENPSTPNTSEDECAGSKGEKKRVYFNHENIRLGDSFSVGLWFESHVQFKHAVQDYAIIGGFNKKWRRSSKDRCVIMCTEGYLGMDYDIKISSTTCYKARKQAQKVILGTLEEHYNLVPSYMAELKRVNRNNFFDLQVERGPNLEALFNRFYVRFEALRSGFLRGCRPVISLDNCFLKTQIGGQLLSDIRRDGNNKMFPIAWAVVEANEVLEKVASYGLLANMIIYLTGTYHMTPAISATVLLVWGAISNSMPIMGAFLADSWLGKFRVIALGCFVNLIGMVLLWLTTMIPGAHPPACKIAYVDCESPTPSQLALLFVAYGVMSIGSGGIRPCALAFGADQFNRPTSGKSQNVRTLQTFFNWYYASVGLSLVTTLTVIVYIQDHAGWRVGFGVPAALMVCSTTLFLLGSSVYIKVKGDKSILSGLIQVIIVSVKNREIILPSNSSDAWFHKTKGSKLTVPTKNLRFLNKACVIRNPEKELNHDGTASNPWNLCTVEQVEVLKAVVRVLPIWSTGIMPAVVISQSFPVLQAKTMDRHIGPNFEVPAASFIVFSIITLTLWVAIYDRLLVPPLSRLTGRVRGFSLKQRLGIGVMLSCVATAAAAITERARRTEAISEGLAEDSQAIVNMSAMWLVPQYCLTGLAEAFSIIGQIEFYYLEFPKTMKSIGVSLVALGLGAGNLVASFIVVLVNKMSKTDGGVSWLDKNLNKGYYDYYYWTLTILGVANVFYFLVCSQIYGEEGQNNFWDDETEMNSSSELPVIA</sequence>
<feature type="transmembrane region" description="Helical" evidence="7">
    <location>
        <begin position="307"/>
        <end position="332"/>
    </location>
</feature>
<evidence type="ECO:0000256" key="3">
    <source>
        <dbReference type="ARBA" id="ARBA00022692"/>
    </source>
</evidence>
<evidence type="ECO:0000256" key="4">
    <source>
        <dbReference type="ARBA" id="ARBA00022989"/>
    </source>
</evidence>
<dbReference type="GO" id="GO:0016020">
    <property type="term" value="C:membrane"/>
    <property type="evidence" value="ECO:0007669"/>
    <property type="project" value="UniProtKB-SubCell"/>
</dbReference>
<feature type="transmembrane region" description="Helical" evidence="7">
    <location>
        <begin position="753"/>
        <end position="776"/>
    </location>
</feature>
<evidence type="ECO:0000313" key="8">
    <source>
        <dbReference type="EMBL" id="WOL14571.1"/>
    </source>
</evidence>
<keyword evidence="5 7" id="KW-0472">Membrane</keyword>
<feature type="region of interest" description="Disordered" evidence="6">
    <location>
        <begin position="26"/>
        <end position="102"/>
    </location>
</feature>
<evidence type="ECO:0000256" key="2">
    <source>
        <dbReference type="ARBA" id="ARBA00005982"/>
    </source>
</evidence>
<dbReference type="EMBL" id="CP136896">
    <property type="protein sequence ID" value="WOL14571.1"/>
    <property type="molecule type" value="Genomic_DNA"/>
</dbReference>
<proteinExistence type="inferred from homology"/>
<dbReference type="InterPro" id="IPR000109">
    <property type="entry name" value="POT_fam"/>
</dbReference>
<organism evidence="8 9">
    <name type="scientific">Canna indica</name>
    <name type="common">Indian-shot</name>
    <dbReference type="NCBI Taxonomy" id="4628"/>
    <lineage>
        <taxon>Eukaryota</taxon>
        <taxon>Viridiplantae</taxon>
        <taxon>Streptophyta</taxon>
        <taxon>Embryophyta</taxon>
        <taxon>Tracheophyta</taxon>
        <taxon>Spermatophyta</taxon>
        <taxon>Magnoliopsida</taxon>
        <taxon>Liliopsida</taxon>
        <taxon>Zingiberales</taxon>
        <taxon>Cannaceae</taxon>
        <taxon>Canna</taxon>
    </lineage>
</organism>
<feature type="compositionally biased region" description="Polar residues" evidence="6">
    <location>
        <begin position="84"/>
        <end position="93"/>
    </location>
</feature>
<feature type="transmembrane region" description="Helical" evidence="7">
    <location>
        <begin position="353"/>
        <end position="377"/>
    </location>
</feature>
<keyword evidence="9" id="KW-1185">Reference proteome</keyword>
<keyword evidence="3 7" id="KW-0812">Transmembrane</keyword>
<feature type="transmembrane region" description="Helical" evidence="7">
    <location>
        <begin position="629"/>
        <end position="650"/>
    </location>
</feature>
<dbReference type="AlphaFoldDB" id="A0AAQ3QJ39"/>
<comment type="subcellular location">
    <subcellularLocation>
        <location evidence="1">Membrane</location>
        <topology evidence="1">Multi-pass membrane protein</topology>
    </subcellularLocation>
</comment>
<protein>
    <submittedName>
        <fullName evidence="8">Protein NRT1/ PTR FAMILY 1.2-like isoform X2</fullName>
    </submittedName>
</protein>
<dbReference type="InterPro" id="IPR036259">
    <property type="entry name" value="MFS_trans_sf"/>
</dbReference>
<dbReference type="PANTHER" id="PTHR11654">
    <property type="entry name" value="OLIGOPEPTIDE TRANSPORTER-RELATED"/>
    <property type="match status" value="1"/>
</dbReference>
<evidence type="ECO:0000313" key="9">
    <source>
        <dbReference type="Proteomes" id="UP001327560"/>
    </source>
</evidence>
<reference evidence="8 9" key="1">
    <citation type="submission" date="2023-10" db="EMBL/GenBank/DDBJ databases">
        <title>Chromosome-scale genome assembly provides insights into flower coloration mechanisms of Canna indica.</title>
        <authorList>
            <person name="Li C."/>
        </authorList>
    </citation>
    <scope>NUCLEOTIDE SEQUENCE [LARGE SCALE GENOMIC DNA]</scope>
    <source>
        <tissue evidence="8">Flower</tissue>
    </source>
</reference>
<dbReference type="SUPFAM" id="SSF103473">
    <property type="entry name" value="MFS general substrate transporter"/>
    <property type="match status" value="1"/>
</dbReference>
<dbReference type="Proteomes" id="UP001327560">
    <property type="component" value="Chromosome 7"/>
</dbReference>
<feature type="compositionally biased region" description="Acidic residues" evidence="6">
    <location>
        <begin position="46"/>
        <end position="62"/>
    </location>
</feature>
<dbReference type="Pfam" id="PF00854">
    <property type="entry name" value="PTR2"/>
    <property type="match status" value="1"/>
</dbReference>